<sequence>MDFGLPKERASLKIPPPLGEEVREGRVALTPQGVRELSALGHRVFVERGAGERAGFPDEAYEEAGAKLVSREEAFGRGEVVLKVGRPTLEEIALLRPGATLMGFLHLAVAETGLLEAMAEKGLSAIGYELIGEGAKRPILKAMSEIAGRMAPQIAGRLLEAPLGPGMLLSGLPGIPPADVVILGAGTLGRAAARAFLGAGASVYLLDKELPALEEASREAPGAITALITQSRLERYVAFADVLVGAVAVPGERAPVLLTRELLARMRRGSVLLDFAIDQGGVAETSRPGIYQELGVTHFCLPNVPALVPRTASHALTATLLPFLRQVEDDPLKVPALRQGAYLLLGQKGGHLE</sequence>
<evidence type="ECO:0000256" key="2">
    <source>
        <dbReference type="ARBA" id="ARBA00012897"/>
    </source>
</evidence>
<dbReference type="OrthoDB" id="9804592at2"/>
<dbReference type="Pfam" id="PF01262">
    <property type="entry name" value="AlaDh_PNT_C"/>
    <property type="match status" value="1"/>
</dbReference>
<feature type="domain" description="Alanine dehydrogenase/pyridine nucleotide transhydrogenase N-terminal" evidence="5">
    <location>
        <begin position="4"/>
        <end position="147"/>
    </location>
</feature>
<dbReference type="STRING" id="56956.A0O31_01397"/>
<dbReference type="SMART" id="SM01002">
    <property type="entry name" value="AlaDh_PNT_C"/>
    <property type="match status" value="1"/>
</dbReference>
<protein>
    <recommendedName>
        <fullName evidence="2">alanine dehydrogenase</fullName>
        <ecNumber evidence="2">1.4.1.1</ecNumber>
    </recommendedName>
</protein>
<feature type="domain" description="Alanine dehydrogenase/pyridine nucleotide transhydrogenase NAD(H)-binding" evidence="4">
    <location>
        <begin position="158"/>
        <end position="300"/>
    </location>
</feature>
<dbReference type="PANTHER" id="PTHR42795">
    <property type="entry name" value="ALANINE DEHYDROGENASE"/>
    <property type="match status" value="1"/>
</dbReference>
<dbReference type="InterPro" id="IPR036291">
    <property type="entry name" value="NAD(P)-bd_dom_sf"/>
</dbReference>
<dbReference type="InterPro" id="IPR008141">
    <property type="entry name" value="Ala_DH"/>
</dbReference>
<dbReference type="InterPro" id="IPR007886">
    <property type="entry name" value="AlaDH/PNT_N"/>
</dbReference>
<organism evidence="6 7">
    <name type="scientific">Thermus brockianus</name>
    <dbReference type="NCBI Taxonomy" id="56956"/>
    <lineage>
        <taxon>Bacteria</taxon>
        <taxon>Thermotogati</taxon>
        <taxon>Deinococcota</taxon>
        <taxon>Deinococci</taxon>
        <taxon>Thermales</taxon>
        <taxon>Thermaceae</taxon>
        <taxon>Thermus</taxon>
    </lineage>
</organism>
<proteinExistence type="inferred from homology"/>
<accession>A0A1J0LT66</accession>
<dbReference type="SMART" id="SM01003">
    <property type="entry name" value="AlaDh_PNT_N"/>
    <property type="match status" value="1"/>
</dbReference>
<dbReference type="AlphaFoldDB" id="A0A1J0LT66"/>
<dbReference type="GO" id="GO:0042853">
    <property type="term" value="P:L-alanine catabolic process"/>
    <property type="evidence" value="ECO:0007669"/>
    <property type="project" value="InterPro"/>
</dbReference>
<dbReference type="KEGG" id="tbc:A0O31_01397"/>
<dbReference type="GO" id="GO:0000286">
    <property type="term" value="F:alanine dehydrogenase activity"/>
    <property type="evidence" value="ECO:0007669"/>
    <property type="project" value="UniProtKB-EC"/>
</dbReference>
<evidence type="ECO:0000313" key="7">
    <source>
        <dbReference type="Proteomes" id="UP000182993"/>
    </source>
</evidence>
<dbReference type="Gene3D" id="3.40.50.720">
    <property type="entry name" value="NAD(P)-binding Rossmann-like Domain"/>
    <property type="match status" value="2"/>
</dbReference>
<evidence type="ECO:0000256" key="3">
    <source>
        <dbReference type="ARBA" id="ARBA00023002"/>
    </source>
</evidence>
<dbReference type="Proteomes" id="UP000182993">
    <property type="component" value="Chromosome"/>
</dbReference>
<dbReference type="EMBL" id="CP016312">
    <property type="protein sequence ID" value="APD09518.1"/>
    <property type="molecule type" value="Genomic_DNA"/>
</dbReference>
<reference evidence="7" key="1">
    <citation type="submission" date="2016-06" db="EMBL/GenBank/DDBJ databases">
        <title>Whole genome sequencing of Thermus brockianus strain GE-1.</title>
        <authorList>
            <person name="Schaefers C."/>
            <person name="Blank S."/>
            <person name="Wiebusch S."/>
            <person name="Elleuche S."/>
            <person name="Antranikian G."/>
        </authorList>
    </citation>
    <scope>NUCLEOTIDE SEQUENCE [LARGE SCALE GENOMIC DNA]</scope>
    <source>
        <strain evidence="7">GE-1</strain>
    </source>
</reference>
<dbReference type="SUPFAM" id="SSF52283">
    <property type="entry name" value="Formate/glycerate dehydrogenase catalytic domain-like"/>
    <property type="match status" value="1"/>
</dbReference>
<dbReference type="RefSeq" id="WP_071677215.1">
    <property type="nucleotide sequence ID" value="NZ_CP016312.1"/>
</dbReference>
<dbReference type="PANTHER" id="PTHR42795:SF1">
    <property type="entry name" value="ALANINE DEHYDROGENASE"/>
    <property type="match status" value="1"/>
</dbReference>
<name>A0A1J0LT66_THEBO</name>
<dbReference type="InterPro" id="IPR007698">
    <property type="entry name" value="AlaDH/PNT_NAD(H)-bd"/>
</dbReference>
<dbReference type="EC" id="1.4.1.1" evidence="2"/>
<dbReference type="CDD" id="cd05305">
    <property type="entry name" value="L-AlaDH"/>
    <property type="match status" value="1"/>
</dbReference>
<evidence type="ECO:0000313" key="6">
    <source>
        <dbReference type="EMBL" id="APD09518.1"/>
    </source>
</evidence>
<gene>
    <name evidence="6" type="ORF">A0O31_01397</name>
</gene>
<evidence type="ECO:0000259" key="4">
    <source>
        <dbReference type="SMART" id="SM01002"/>
    </source>
</evidence>
<dbReference type="GO" id="GO:0005886">
    <property type="term" value="C:plasma membrane"/>
    <property type="evidence" value="ECO:0007669"/>
    <property type="project" value="TreeGrafter"/>
</dbReference>
<dbReference type="SUPFAM" id="SSF51735">
    <property type="entry name" value="NAD(P)-binding Rossmann-fold domains"/>
    <property type="match status" value="1"/>
</dbReference>
<evidence type="ECO:0000256" key="1">
    <source>
        <dbReference type="ARBA" id="ARBA00005689"/>
    </source>
</evidence>
<dbReference type="Pfam" id="PF05222">
    <property type="entry name" value="AlaDh_PNT_N"/>
    <property type="match status" value="1"/>
</dbReference>
<keyword evidence="3" id="KW-0560">Oxidoreductase</keyword>
<evidence type="ECO:0000259" key="5">
    <source>
        <dbReference type="SMART" id="SM01003"/>
    </source>
</evidence>
<comment type="similarity">
    <text evidence="1">Belongs to the AlaDH/PNT family.</text>
</comment>